<dbReference type="Pfam" id="PF14846">
    <property type="entry name" value="DUF4485"/>
    <property type="match status" value="1"/>
</dbReference>
<protein>
    <recommendedName>
        <fullName evidence="1">DUF4485 domain-containing protein</fullName>
    </recommendedName>
</protein>
<gene>
    <name evidence="2" type="ORF">HHI36_014953</name>
</gene>
<proteinExistence type="predicted"/>
<dbReference type="EMBL" id="JABFTP020000062">
    <property type="protein sequence ID" value="KAL3273513.1"/>
    <property type="molecule type" value="Genomic_DNA"/>
</dbReference>
<dbReference type="Proteomes" id="UP001516400">
    <property type="component" value="Unassembled WGS sequence"/>
</dbReference>
<keyword evidence="3" id="KW-1185">Reference proteome</keyword>
<evidence type="ECO:0000259" key="1">
    <source>
        <dbReference type="Pfam" id="PF14846"/>
    </source>
</evidence>
<organism evidence="2 3">
    <name type="scientific">Cryptolaemus montrouzieri</name>
    <dbReference type="NCBI Taxonomy" id="559131"/>
    <lineage>
        <taxon>Eukaryota</taxon>
        <taxon>Metazoa</taxon>
        <taxon>Ecdysozoa</taxon>
        <taxon>Arthropoda</taxon>
        <taxon>Hexapoda</taxon>
        <taxon>Insecta</taxon>
        <taxon>Pterygota</taxon>
        <taxon>Neoptera</taxon>
        <taxon>Endopterygota</taxon>
        <taxon>Coleoptera</taxon>
        <taxon>Polyphaga</taxon>
        <taxon>Cucujiformia</taxon>
        <taxon>Coccinelloidea</taxon>
        <taxon>Coccinellidae</taxon>
        <taxon>Scymninae</taxon>
        <taxon>Scymnini</taxon>
        <taxon>Cryptolaemus</taxon>
    </lineage>
</organism>
<feature type="domain" description="DUF4485" evidence="1">
    <location>
        <begin position="19"/>
        <end position="81"/>
    </location>
</feature>
<accession>A0ABD2N486</accession>
<name>A0ABD2N486_9CUCU</name>
<dbReference type="InterPro" id="IPR027831">
    <property type="entry name" value="DUF4485"/>
</dbReference>
<reference evidence="2 3" key="1">
    <citation type="journal article" date="2021" name="BMC Biol.">
        <title>Horizontally acquired antibacterial genes associated with adaptive radiation of ladybird beetles.</title>
        <authorList>
            <person name="Li H.S."/>
            <person name="Tang X.F."/>
            <person name="Huang Y.H."/>
            <person name="Xu Z.Y."/>
            <person name="Chen M.L."/>
            <person name="Du X.Y."/>
            <person name="Qiu B.Y."/>
            <person name="Chen P.T."/>
            <person name="Zhang W."/>
            <person name="Slipinski A."/>
            <person name="Escalona H.E."/>
            <person name="Waterhouse R.M."/>
            <person name="Zwick A."/>
            <person name="Pang H."/>
        </authorList>
    </citation>
    <scope>NUCLEOTIDE SEQUENCE [LARGE SCALE GENOMIC DNA]</scope>
    <source>
        <strain evidence="2">SYSU2018</strain>
    </source>
</reference>
<evidence type="ECO:0000313" key="3">
    <source>
        <dbReference type="Proteomes" id="UP001516400"/>
    </source>
</evidence>
<evidence type="ECO:0000313" key="2">
    <source>
        <dbReference type="EMBL" id="KAL3273513.1"/>
    </source>
</evidence>
<comment type="caution">
    <text evidence="2">The sequence shown here is derived from an EMBL/GenBank/DDBJ whole genome shotgun (WGS) entry which is preliminary data.</text>
</comment>
<sequence length="155" mass="17977">MAEANEEQNQTPKQTDIYDEEFFNNLKLAKALMAKIPTETEKNICKKWIKKMLNLKSKEPAVKRNRNFFFRYMLSVMNKGTWNISGTAEHYGFPQYDAKLTDENEKTAKQFLCRWSGDRKTYVATKPIPGKGALVYMAVAKEPKLGWDNPQDRSV</sequence>
<dbReference type="AlphaFoldDB" id="A0ABD2N486"/>